<evidence type="ECO:0000313" key="4">
    <source>
        <dbReference type="Proteomes" id="UP001293718"/>
    </source>
</evidence>
<comment type="caution">
    <text evidence="3">The sequence shown here is derived from an EMBL/GenBank/DDBJ whole genome shotgun (WGS) entry which is preliminary data.</text>
</comment>
<keyword evidence="4" id="KW-1185">Reference proteome</keyword>
<name>A0ABU5IC67_9BURK</name>
<sequence>MTQTRRNITLGAVLALATAMSPAWAADYPTRPIELVVPSSAGGGTDVMARNFADAARKYLPQPFVVTNKPGVSGGLAMGEVQRAAPDGYKVVVLISELAIIPHLGMVKFGVQDFIPIARLNADPGTITVRADAPWHTVEEFLAHARKNPGAVAMGNAGSGSIWHLAAAAVEQKTGVHFNHVPFQGAAPSVVALLGGHVDAIAVSPAEIGPHVASGKLKVLGVMAEQRLGGQYANVPTFKEQGVDLALGTWRGLGVPLGTPPEVVAVLRETTRKAVAEPAFKDAMAKTNLIVSYMDGEPFKAFMADQSAYFKKLLTTVTITK</sequence>
<comment type="similarity">
    <text evidence="1">Belongs to the UPF0065 (bug) family.</text>
</comment>
<evidence type="ECO:0000256" key="2">
    <source>
        <dbReference type="SAM" id="SignalP"/>
    </source>
</evidence>
<evidence type="ECO:0000313" key="3">
    <source>
        <dbReference type="EMBL" id="MDZ5456706.1"/>
    </source>
</evidence>
<dbReference type="PANTHER" id="PTHR42928:SF5">
    <property type="entry name" value="BLR1237 PROTEIN"/>
    <property type="match status" value="1"/>
</dbReference>
<dbReference type="RefSeq" id="WP_322465162.1">
    <property type="nucleotide sequence ID" value="NZ_JAXOJX010000011.1"/>
</dbReference>
<dbReference type="InterPro" id="IPR042100">
    <property type="entry name" value="Bug_dom1"/>
</dbReference>
<evidence type="ECO:0000256" key="1">
    <source>
        <dbReference type="ARBA" id="ARBA00006987"/>
    </source>
</evidence>
<feature type="chain" id="PRO_5046866122" evidence="2">
    <location>
        <begin position="26"/>
        <end position="321"/>
    </location>
</feature>
<dbReference type="Gene3D" id="3.40.190.150">
    <property type="entry name" value="Bordetella uptake gene, domain 1"/>
    <property type="match status" value="1"/>
</dbReference>
<dbReference type="SUPFAM" id="SSF53850">
    <property type="entry name" value="Periplasmic binding protein-like II"/>
    <property type="match status" value="1"/>
</dbReference>
<dbReference type="InterPro" id="IPR005064">
    <property type="entry name" value="BUG"/>
</dbReference>
<dbReference type="Proteomes" id="UP001293718">
    <property type="component" value="Unassembled WGS sequence"/>
</dbReference>
<dbReference type="EMBL" id="JAXOJX010000011">
    <property type="protein sequence ID" value="MDZ5456706.1"/>
    <property type="molecule type" value="Genomic_DNA"/>
</dbReference>
<keyword evidence="2" id="KW-0732">Signal</keyword>
<protein>
    <submittedName>
        <fullName evidence="3">Tripartite tricarboxylate transporter substrate binding protein</fullName>
    </submittedName>
</protein>
<accession>A0ABU5IC67</accession>
<dbReference type="CDD" id="cd07012">
    <property type="entry name" value="PBP2_Bug_TTT"/>
    <property type="match status" value="1"/>
</dbReference>
<dbReference type="PIRSF" id="PIRSF017082">
    <property type="entry name" value="YflP"/>
    <property type="match status" value="1"/>
</dbReference>
<dbReference type="Pfam" id="PF03401">
    <property type="entry name" value="TctC"/>
    <property type="match status" value="1"/>
</dbReference>
<gene>
    <name evidence="3" type="ORF">SM757_08965</name>
</gene>
<feature type="signal peptide" evidence="2">
    <location>
        <begin position="1"/>
        <end position="25"/>
    </location>
</feature>
<dbReference type="PANTHER" id="PTHR42928">
    <property type="entry name" value="TRICARBOXYLATE-BINDING PROTEIN"/>
    <property type="match status" value="1"/>
</dbReference>
<dbReference type="Gene3D" id="3.40.190.10">
    <property type="entry name" value="Periplasmic binding protein-like II"/>
    <property type="match status" value="1"/>
</dbReference>
<proteinExistence type="inferred from homology"/>
<reference evidence="3 4" key="1">
    <citation type="submission" date="2023-11" db="EMBL/GenBank/DDBJ databases">
        <title>Draft genome of Azohydromonas lata strain H1 (DSM1123), a polyhydroxyalkanoate producer.</title>
        <authorList>
            <person name="Traversa D."/>
            <person name="D'Addabbo P."/>
            <person name="Pazzani C."/>
            <person name="Manzari C."/>
            <person name="Chiara M."/>
            <person name="Scrascia M."/>
        </authorList>
    </citation>
    <scope>NUCLEOTIDE SEQUENCE [LARGE SCALE GENOMIC DNA]</scope>
    <source>
        <strain evidence="3 4">H1</strain>
    </source>
</reference>
<organism evidence="3 4">
    <name type="scientific">Azohydromonas lata</name>
    <dbReference type="NCBI Taxonomy" id="45677"/>
    <lineage>
        <taxon>Bacteria</taxon>
        <taxon>Pseudomonadati</taxon>
        <taxon>Pseudomonadota</taxon>
        <taxon>Betaproteobacteria</taxon>
        <taxon>Burkholderiales</taxon>
        <taxon>Sphaerotilaceae</taxon>
        <taxon>Azohydromonas</taxon>
    </lineage>
</organism>